<reference evidence="7 8" key="1">
    <citation type="journal article" date="2019" name="Sci. Rep.">
        <title>A high-quality genome of Eragrostis curvula grass provides insights into Poaceae evolution and supports new strategies to enhance forage quality.</title>
        <authorList>
            <person name="Carballo J."/>
            <person name="Santos B.A.C.M."/>
            <person name="Zappacosta D."/>
            <person name="Garbus I."/>
            <person name="Selva J.P."/>
            <person name="Gallo C.A."/>
            <person name="Diaz A."/>
            <person name="Albertini E."/>
            <person name="Caccamo M."/>
            <person name="Echenique V."/>
        </authorList>
    </citation>
    <scope>NUCLEOTIDE SEQUENCE [LARGE SCALE GENOMIC DNA]</scope>
    <source>
        <strain evidence="8">cv. Victoria</strain>
        <tissue evidence="7">Leaf</tissue>
    </source>
</reference>
<dbReference type="InterPro" id="IPR056789">
    <property type="entry name" value="LRR_R13L1-DRL21"/>
</dbReference>
<dbReference type="GO" id="GO:0002758">
    <property type="term" value="P:innate immune response-activating signaling pathway"/>
    <property type="evidence" value="ECO:0007669"/>
    <property type="project" value="UniProtKB-ARBA"/>
</dbReference>
<evidence type="ECO:0000313" key="7">
    <source>
        <dbReference type="EMBL" id="TVU33345.1"/>
    </source>
</evidence>
<dbReference type="SUPFAM" id="SSF52058">
    <property type="entry name" value="L domain-like"/>
    <property type="match status" value="2"/>
</dbReference>
<evidence type="ECO:0000259" key="4">
    <source>
        <dbReference type="Pfam" id="PF00931"/>
    </source>
</evidence>
<evidence type="ECO:0000313" key="8">
    <source>
        <dbReference type="Proteomes" id="UP000324897"/>
    </source>
</evidence>
<proteinExistence type="predicted"/>
<dbReference type="GO" id="GO:0043531">
    <property type="term" value="F:ADP binding"/>
    <property type="evidence" value="ECO:0007669"/>
    <property type="project" value="InterPro"/>
</dbReference>
<dbReference type="Gene3D" id="3.80.10.10">
    <property type="entry name" value="Ribonuclease Inhibitor"/>
    <property type="match status" value="3"/>
</dbReference>
<feature type="domain" description="NB-ARC" evidence="4">
    <location>
        <begin position="151"/>
        <end position="314"/>
    </location>
</feature>
<gene>
    <name evidence="7" type="ORF">EJB05_25156</name>
</gene>
<comment type="caution">
    <text evidence="7">The sequence shown here is derived from an EMBL/GenBank/DDBJ whole genome shotgun (WGS) entry which is preliminary data.</text>
</comment>
<dbReference type="Gene3D" id="1.10.10.10">
    <property type="entry name" value="Winged helix-like DNA-binding domain superfamily/Winged helix DNA-binding domain"/>
    <property type="match status" value="1"/>
</dbReference>
<evidence type="ECO:0000256" key="1">
    <source>
        <dbReference type="ARBA" id="ARBA00022614"/>
    </source>
</evidence>
<dbReference type="Gene3D" id="3.40.50.300">
    <property type="entry name" value="P-loop containing nucleotide triphosphate hydrolases"/>
    <property type="match status" value="1"/>
</dbReference>
<dbReference type="GO" id="GO:0042742">
    <property type="term" value="P:defense response to bacterium"/>
    <property type="evidence" value="ECO:0007669"/>
    <property type="project" value="UniProtKB-ARBA"/>
</dbReference>
<keyword evidence="8" id="KW-1185">Reference proteome</keyword>
<dbReference type="Pfam" id="PF25019">
    <property type="entry name" value="LRR_R13L1-DRL21"/>
    <property type="match status" value="1"/>
</dbReference>
<dbReference type="EMBL" id="RWGY01000011">
    <property type="protein sequence ID" value="TVU33345.1"/>
    <property type="molecule type" value="Genomic_DNA"/>
</dbReference>
<feature type="domain" description="Disease resistance protein winged helix" evidence="5">
    <location>
        <begin position="398"/>
        <end position="467"/>
    </location>
</feature>
<keyword evidence="2" id="KW-0677">Repeat</keyword>
<dbReference type="InterPro" id="IPR027417">
    <property type="entry name" value="P-loop_NTPase"/>
</dbReference>
<dbReference type="Gramene" id="TVU33345">
    <property type="protein sequence ID" value="TVU33345"/>
    <property type="gene ID" value="EJB05_25156"/>
</dbReference>
<keyword evidence="1" id="KW-0433">Leucine-rich repeat</keyword>
<accession>A0A5J9VBL5</accession>
<dbReference type="PRINTS" id="PR00364">
    <property type="entry name" value="DISEASERSIST"/>
</dbReference>
<feature type="domain" description="R13L1/DRL21-like LRR repeat region" evidence="6">
    <location>
        <begin position="679"/>
        <end position="800"/>
    </location>
</feature>
<evidence type="ECO:0000256" key="3">
    <source>
        <dbReference type="ARBA" id="ARBA00022821"/>
    </source>
</evidence>
<protein>
    <submittedName>
        <fullName evidence="7">Uncharacterized protein</fullName>
    </submittedName>
</protein>
<feature type="non-terminal residue" evidence="7">
    <location>
        <position position="1"/>
    </location>
</feature>
<name>A0A5J9VBL5_9POAL</name>
<dbReference type="InterPro" id="IPR032675">
    <property type="entry name" value="LRR_dom_sf"/>
</dbReference>
<dbReference type="InterPro" id="IPR036388">
    <property type="entry name" value="WH-like_DNA-bd_sf"/>
</dbReference>
<dbReference type="InterPro" id="IPR002182">
    <property type="entry name" value="NB-ARC"/>
</dbReference>
<dbReference type="SUPFAM" id="SSF52540">
    <property type="entry name" value="P-loop containing nucleoside triphosphate hydrolases"/>
    <property type="match status" value="1"/>
</dbReference>
<organism evidence="7 8">
    <name type="scientific">Eragrostis curvula</name>
    <name type="common">weeping love grass</name>
    <dbReference type="NCBI Taxonomy" id="38414"/>
    <lineage>
        <taxon>Eukaryota</taxon>
        <taxon>Viridiplantae</taxon>
        <taxon>Streptophyta</taxon>
        <taxon>Embryophyta</taxon>
        <taxon>Tracheophyta</taxon>
        <taxon>Spermatophyta</taxon>
        <taxon>Magnoliopsida</taxon>
        <taxon>Liliopsida</taxon>
        <taxon>Poales</taxon>
        <taxon>Poaceae</taxon>
        <taxon>PACMAD clade</taxon>
        <taxon>Chloridoideae</taxon>
        <taxon>Eragrostideae</taxon>
        <taxon>Eragrostidinae</taxon>
        <taxon>Eragrostis</taxon>
    </lineage>
</organism>
<dbReference type="GO" id="GO:0009626">
    <property type="term" value="P:plant-type hypersensitive response"/>
    <property type="evidence" value="ECO:0007669"/>
    <property type="project" value="UniProtKB-ARBA"/>
</dbReference>
<dbReference type="InterPro" id="IPR042197">
    <property type="entry name" value="Apaf_helical"/>
</dbReference>
<dbReference type="Pfam" id="PF00931">
    <property type="entry name" value="NB-ARC"/>
    <property type="match status" value="1"/>
</dbReference>
<keyword evidence="3" id="KW-0611">Plant defense</keyword>
<dbReference type="InterPro" id="IPR058922">
    <property type="entry name" value="WHD_DRP"/>
</dbReference>
<sequence length="1332" mass="150675">MRPRMLWTIELHYFRIQDKLDGTREAVPDLADVLSNDVRHLRHAADDPHVAAVNNNKHNAVATVKSETGSNGDAEKLTFDRVTMSKNIKSLMEEMNTLCDRIIKLLQIRPLQVIGLKRPITCATITENKLYGRDAIFSQTIDDMTNGTYHETLSVLPIVGPGGIGKTTFTQHLYNHERTKEHFQVRVWVCVSTNFDVLRLTQEILSCIPAADKEDSNQANNTSNLSQLHESIEQRLKSKSFLIVFDDIWECKNKSDWDTLLAPFKKGETKGNMVIVTARIPKIAVMVKGTVDPINLEGLEPHEFWKFFKVCVFGYEHDTHDLIDIARQIAKKLRCSPLAAKTVAPLLHKNHSREHWMEIVEKKEWKNQNDNDDIMPALKISYDYLPFHLKKCFSYCALFPEDYKFNSPELIRFWDAIGIIDTSGQTNSVEDLGSKYLKELVDNGFLIKKDDDRSEYYMLHDLLHELAQCVSKKECASISFSGFIADDVPLSVRHISVTTQEHFSENIDEEMDKLKRRIGIGNLRSLMILPSYRHPRNRNRITTYGSVKHARILKDTFDEIKNLRVLFIYLNPSESLPLNFSKLIHLRYLKFEIIGSISLLPSAISRFYHLNYCFLWNRPKYFFRKVDTPVPKNFNHLINLRHLHASSEFHSNIPGVGKMQCLEVLHAFCVKKKNVGFELAELGKLRNLRGHLEICDLQKVKTKEEAEEANLKNKCSLEGLTLVYDIGQPTTGHDVIDGLQPHPSLRNLAIHNHGGPTGPSWLSRDICVTSLECLSLSGISWDTLPPFGRLPLLKSLRLCNVGGLRQFQLDSGGLTDGSFKHLKTIVLSEMQDLVEWIGEDNNSHLFSMFEHIYCYCCPNLTMLPFSDCNGPSAEAANITWFPKLRGLVIENCPKLSQLPPMPYTSTLAYIRVRQDGYDKLFYESSKNALTIEAYRGALTVINMGKSVVKRNEGSLIVIGYSGALAFHNMGIVESMGMENAPHISLTDLQMLNSLRKLHIVGDTFSREVGGSVVLPLVQKLTLENFHPKERLLSNVFKCLPALSEFEMERSNEDHGELMLQFPSSSLLHKLEMACCDNLVLSAEDGGALRDLTSLHSLRINRCGKMFSHCSLSEATQIINLFPASLRELAICQQADMLSIGMLSNLTSLTSLSLLSCHNFAVDGLSTLITLNLKRLEIHRCGSIDLSSEFARIVPVDTCQLEHLVVDCIAAVLVAPVCTRLSAALGKLEFFSDRMIERFTEDQEKALELLTNLEELTFSYCSSLESLPEVLHCLCSLKKLSICDSPKIQRLPEHGFPTSLKFLSVKSCCNEFQTKVSELKQSHPNLKDEGSAF</sequence>
<dbReference type="PANTHER" id="PTHR36766">
    <property type="entry name" value="PLANT BROAD-SPECTRUM MILDEW RESISTANCE PROTEIN RPW8"/>
    <property type="match status" value="1"/>
</dbReference>
<evidence type="ECO:0000259" key="5">
    <source>
        <dbReference type="Pfam" id="PF23559"/>
    </source>
</evidence>
<dbReference type="FunFam" id="1.10.10.10:FF:000322">
    <property type="entry name" value="Probable disease resistance protein At1g63360"/>
    <property type="match status" value="1"/>
</dbReference>
<dbReference type="Gene3D" id="1.10.8.430">
    <property type="entry name" value="Helical domain of apoptotic protease-activating factors"/>
    <property type="match status" value="1"/>
</dbReference>
<evidence type="ECO:0000256" key="2">
    <source>
        <dbReference type="ARBA" id="ARBA00022737"/>
    </source>
</evidence>
<dbReference type="PANTHER" id="PTHR36766:SF64">
    <property type="entry name" value="OS12G0206100 PROTEIN"/>
    <property type="match status" value="1"/>
</dbReference>
<dbReference type="Proteomes" id="UP000324897">
    <property type="component" value="Chromosome 1"/>
</dbReference>
<dbReference type="Pfam" id="PF23559">
    <property type="entry name" value="WHD_DRP"/>
    <property type="match status" value="1"/>
</dbReference>
<evidence type="ECO:0000259" key="6">
    <source>
        <dbReference type="Pfam" id="PF25019"/>
    </source>
</evidence>
<dbReference type="OrthoDB" id="655895at2759"/>